<dbReference type="Proteomes" id="UP001057452">
    <property type="component" value="Chromosome 1"/>
</dbReference>
<proteinExistence type="predicted"/>
<evidence type="ECO:0000313" key="2">
    <source>
        <dbReference type="Proteomes" id="UP001057452"/>
    </source>
</evidence>
<name>A0ACB9XYQ2_CHAAC</name>
<organism evidence="1 2">
    <name type="scientific">Chaenocephalus aceratus</name>
    <name type="common">Blackfin icefish</name>
    <name type="synonym">Chaenichthys aceratus</name>
    <dbReference type="NCBI Taxonomy" id="36190"/>
    <lineage>
        <taxon>Eukaryota</taxon>
        <taxon>Metazoa</taxon>
        <taxon>Chordata</taxon>
        <taxon>Craniata</taxon>
        <taxon>Vertebrata</taxon>
        <taxon>Euteleostomi</taxon>
        <taxon>Actinopterygii</taxon>
        <taxon>Neopterygii</taxon>
        <taxon>Teleostei</taxon>
        <taxon>Neoteleostei</taxon>
        <taxon>Acanthomorphata</taxon>
        <taxon>Eupercaria</taxon>
        <taxon>Perciformes</taxon>
        <taxon>Notothenioidei</taxon>
        <taxon>Channichthyidae</taxon>
        <taxon>Chaenocephalus</taxon>
    </lineage>
</organism>
<gene>
    <name evidence="1" type="ORF">KUCAC02_015904</name>
</gene>
<accession>A0ACB9XYQ2</accession>
<sequence length="760" mass="84723">MGSLKALQEWCRIQCEHYNDVEVKDMSTSFRNGLAFCAIIHRYRPELIDFGSLSKENVYDNNRLAFEVAETQLGIPALLDPEDMVSMKVPDRLSIITYVSQYYNFFNNKSQAHPPSMKRLSSVGLNEPAQKRPPTPLEDKVVESESQPEETGVEAASAVKRSTLSSTCAACQKHVHLVQRFLVDGKLYHRNCFRCTECHSTLLPGSYKSGSSNAGALEGASRPVPAPRRVAEPPPLLALHRGSASPARQTALQSVNTRSLGFLPNLEKYHALLEAYPVAPLNPKTPPWLALVQSDTKKKKPLPVPCWTVNPSQHRLSVLSQRGGLPTQHPPCAREPIRRDDDEKWRWRKKRAGESAIPPTVRRVTRGIASPRQRTPQEQTLPPLGELGPKPPTGQQVLPHSQPSSCSPSPALSTESLSSGSDHSSSHPPGWGPSSDQEHTFTKSVSEPSICSPCDSVASPSSSSTERLPHPFLSPHPSPSFASSAPATPQSSRSSGTRGAAAPPPRPPTTLSPLASGAANKRICKENPFNRKASPSPSKSKPPKGPRPARPPAPGHGFPLIKRKVQSDQYIPVEDIHGEMGQLERQLDELEQRGVELEKKLRDNPNDEDEEHLLVDWFTLIHEKHLLVRREAELVYTAKQQNLEERQADVEYELRCLLNKPEKDWTEEDKSRDQELMSELVTIIEQRNQIVNNMDQDRQRDEEEDKLMEAMLKKKDFHKNPEVEPPQKKKGGKFKPIKVLKRLSHKGEASKSPRKEKKSP</sequence>
<reference evidence="1" key="1">
    <citation type="submission" date="2022-05" db="EMBL/GenBank/DDBJ databases">
        <title>Chromosome-level genome of Chaenocephalus aceratus.</title>
        <authorList>
            <person name="Park H."/>
        </authorList>
    </citation>
    <scope>NUCLEOTIDE SEQUENCE</scope>
    <source>
        <strain evidence="1">KU_202001</strain>
    </source>
</reference>
<keyword evidence="2" id="KW-1185">Reference proteome</keyword>
<protein>
    <submittedName>
        <fullName evidence="1">Uncharacterized protein</fullName>
    </submittedName>
</protein>
<dbReference type="EMBL" id="CM043785">
    <property type="protein sequence ID" value="KAI4832970.1"/>
    <property type="molecule type" value="Genomic_DNA"/>
</dbReference>
<comment type="caution">
    <text evidence="1">The sequence shown here is derived from an EMBL/GenBank/DDBJ whole genome shotgun (WGS) entry which is preliminary data.</text>
</comment>
<evidence type="ECO:0000313" key="1">
    <source>
        <dbReference type="EMBL" id="KAI4832970.1"/>
    </source>
</evidence>